<accession>A0A2C5YMJ9</accession>
<comment type="caution">
    <text evidence="2">The sequence shown here is derived from an EMBL/GenBank/DDBJ whole genome shotgun (WGS) entry which is preliminary data.</text>
</comment>
<dbReference type="OrthoDB" id="4191831at2759"/>
<reference evidence="2 3" key="1">
    <citation type="submission" date="2017-06" db="EMBL/GenBank/DDBJ databases">
        <title>Ant-infecting Ophiocordyceps genomes reveal a high diversity of potential behavioral manipulation genes and a possible major role for enterotoxins.</title>
        <authorList>
            <person name="De Bekker C."/>
            <person name="Evans H.C."/>
            <person name="Brachmann A."/>
            <person name="Hughes D.P."/>
        </authorList>
    </citation>
    <scope>NUCLEOTIDE SEQUENCE [LARGE SCALE GENOMIC DNA]</scope>
    <source>
        <strain evidence="2 3">1348a</strain>
    </source>
</reference>
<keyword evidence="3" id="KW-1185">Reference proteome</keyword>
<evidence type="ECO:0000313" key="3">
    <source>
        <dbReference type="Proteomes" id="UP000224854"/>
    </source>
</evidence>
<evidence type="ECO:0000313" key="2">
    <source>
        <dbReference type="EMBL" id="PHH70735.1"/>
    </source>
</evidence>
<gene>
    <name evidence="2" type="ORF">CDD82_6954</name>
</gene>
<dbReference type="PROSITE" id="PS50181">
    <property type="entry name" value="FBOX"/>
    <property type="match status" value="1"/>
</dbReference>
<protein>
    <recommendedName>
        <fullName evidence="1">F-box domain-containing protein</fullName>
    </recommendedName>
</protein>
<feature type="domain" description="F-box" evidence="1">
    <location>
        <begin position="3"/>
        <end position="48"/>
    </location>
</feature>
<dbReference type="EMBL" id="NJEU01000762">
    <property type="protein sequence ID" value="PHH70735.1"/>
    <property type="molecule type" value="Genomic_DNA"/>
</dbReference>
<dbReference type="InterPro" id="IPR001810">
    <property type="entry name" value="F-box_dom"/>
</dbReference>
<evidence type="ECO:0000259" key="1">
    <source>
        <dbReference type="PROSITE" id="PS50181"/>
    </source>
</evidence>
<sequence length="476" mass="54428">MESMKLHMLPMEILIMIHQHLTLKELKAFSLCHHLLRAISERRIFEKIIVSWDPAEEQSSAILLLDRILERPELATYVHRLRLKGGNSLAPIHYEVPNGTLVKAIEAIMATRMPDSEFWVQKLQVGSMDAVATLLLALLPNLTRVYFQNPFCLSNKVLPKMLTHALSESAHDYQLPDFRKLIQVAFGCQVGTDAIRDDEGTTNRVKNLLPLFGLPSLERLYISIPGNTWAWPGVPPTYSSLTSFHVVQSQPRVIETLLATMPSLKTFFWEWVHKHRWTRGPNLNDAGRALASVSDQLTDLGISLQYDYSDIPAEFGVAVHNIGSLNTLRTMNNLTTLSLPWIFLMGNTNEYGPQFQSRIWSKLPERLEILNMSPDVETFMLSFSWTSSEAIRIMMQELEARRDRSLMQQLAKIKIPVPFEETSWTELIEECEEWNVPYITRSYAELSDTFGLQVLGREPCDASPNDFVYYVESGIF</sequence>
<dbReference type="AlphaFoldDB" id="A0A2C5YMJ9"/>
<proteinExistence type="predicted"/>
<dbReference type="Proteomes" id="UP000224854">
    <property type="component" value="Unassembled WGS sequence"/>
</dbReference>
<name>A0A2C5YMJ9_9HYPO</name>
<organism evidence="2 3">
    <name type="scientific">Ophiocordyceps australis</name>
    <dbReference type="NCBI Taxonomy" id="1399860"/>
    <lineage>
        <taxon>Eukaryota</taxon>
        <taxon>Fungi</taxon>
        <taxon>Dikarya</taxon>
        <taxon>Ascomycota</taxon>
        <taxon>Pezizomycotina</taxon>
        <taxon>Sordariomycetes</taxon>
        <taxon>Hypocreomycetidae</taxon>
        <taxon>Hypocreales</taxon>
        <taxon>Ophiocordycipitaceae</taxon>
        <taxon>Ophiocordyceps</taxon>
    </lineage>
</organism>